<dbReference type="RefSeq" id="XP_067926392.1">
    <property type="nucleotide sequence ID" value="XM_068061625.1"/>
</dbReference>
<feature type="compositionally biased region" description="Polar residues" evidence="4">
    <location>
        <begin position="185"/>
        <end position="204"/>
    </location>
</feature>
<feature type="compositionally biased region" description="Basic and acidic residues" evidence="4">
    <location>
        <begin position="1714"/>
        <end position="1723"/>
    </location>
</feature>
<feature type="compositionally biased region" description="Basic and acidic residues" evidence="4">
    <location>
        <begin position="1819"/>
        <end position="1828"/>
    </location>
</feature>
<dbReference type="OrthoDB" id="4869960at2759"/>
<dbReference type="Proteomes" id="UP000221165">
    <property type="component" value="Unassembled WGS sequence"/>
</dbReference>
<dbReference type="PROSITE" id="PS50082">
    <property type="entry name" value="WD_REPEATS_2"/>
    <property type="match status" value="1"/>
</dbReference>
<dbReference type="GeneID" id="94424836"/>
<feature type="compositionally biased region" description="Low complexity" evidence="4">
    <location>
        <begin position="1870"/>
        <end position="1888"/>
    </location>
</feature>
<feature type="compositionally biased region" description="Basic and acidic residues" evidence="4">
    <location>
        <begin position="2435"/>
        <end position="2447"/>
    </location>
</feature>
<evidence type="ECO:0000313" key="5">
    <source>
        <dbReference type="EMBL" id="PHJ24720.1"/>
    </source>
</evidence>
<feature type="region of interest" description="Disordered" evidence="4">
    <location>
        <begin position="970"/>
        <end position="1003"/>
    </location>
</feature>
<organism evidence="5 6">
    <name type="scientific">Cystoisospora suis</name>
    <dbReference type="NCBI Taxonomy" id="483139"/>
    <lineage>
        <taxon>Eukaryota</taxon>
        <taxon>Sar</taxon>
        <taxon>Alveolata</taxon>
        <taxon>Apicomplexa</taxon>
        <taxon>Conoidasida</taxon>
        <taxon>Coccidia</taxon>
        <taxon>Eucoccidiorida</taxon>
        <taxon>Eimeriorina</taxon>
        <taxon>Sarcocystidae</taxon>
        <taxon>Cystoisospora</taxon>
    </lineage>
</organism>
<feature type="compositionally biased region" description="Low complexity" evidence="4">
    <location>
        <begin position="1701"/>
        <end position="1710"/>
    </location>
</feature>
<feature type="compositionally biased region" description="Basic and acidic residues" evidence="4">
    <location>
        <begin position="2468"/>
        <end position="2486"/>
    </location>
</feature>
<dbReference type="EMBL" id="MIGC01000560">
    <property type="protein sequence ID" value="PHJ24720.1"/>
    <property type="molecule type" value="Genomic_DNA"/>
</dbReference>
<feature type="compositionally biased region" description="Basic and acidic residues" evidence="4">
    <location>
        <begin position="1893"/>
        <end position="1905"/>
    </location>
</feature>
<feature type="compositionally biased region" description="Basic and acidic residues" evidence="4">
    <location>
        <begin position="970"/>
        <end position="992"/>
    </location>
</feature>
<keyword evidence="2" id="KW-0677">Repeat</keyword>
<evidence type="ECO:0000256" key="1">
    <source>
        <dbReference type="ARBA" id="ARBA00022574"/>
    </source>
</evidence>
<feature type="compositionally biased region" description="Low complexity" evidence="4">
    <location>
        <begin position="747"/>
        <end position="767"/>
    </location>
</feature>
<dbReference type="PANTHER" id="PTHR15574:SF43">
    <property type="entry name" value="DDB1- AND CUL4-ASSOCIATED FACTOR 5"/>
    <property type="match status" value="1"/>
</dbReference>
<dbReference type="SUPFAM" id="SSF50978">
    <property type="entry name" value="WD40 repeat-like"/>
    <property type="match status" value="1"/>
</dbReference>
<keyword evidence="1 3" id="KW-0853">WD repeat</keyword>
<feature type="region of interest" description="Disordered" evidence="4">
    <location>
        <begin position="1528"/>
        <end position="1911"/>
    </location>
</feature>
<feature type="compositionally biased region" description="Polar residues" evidence="4">
    <location>
        <begin position="1798"/>
        <end position="1809"/>
    </location>
</feature>
<feature type="compositionally biased region" description="Basic and acidic residues" evidence="4">
    <location>
        <begin position="1399"/>
        <end position="1412"/>
    </location>
</feature>
<feature type="compositionally biased region" description="Basic and acidic residues" evidence="4">
    <location>
        <begin position="2349"/>
        <end position="2373"/>
    </location>
</feature>
<feature type="compositionally biased region" description="Basic and acidic residues" evidence="4">
    <location>
        <begin position="1297"/>
        <end position="1314"/>
    </location>
</feature>
<evidence type="ECO:0000256" key="4">
    <source>
        <dbReference type="SAM" id="MobiDB-lite"/>
    </source>
</evidence>
<dbReference type="GO" id="GO:0080008">
    <property type="term" value="C:Cul4-RING E3 ubiquitin ligase complex"/>
    <property type="evidence" value="ECO:0007669"/>
    <property type="project" value="TreeGrafter"/>
</dbReference>
<feature type="repeat" description="WD" evidence="3">
    <location>
        <begin position="517"/>
        <end position="558"/>
    </location>
</feature>
<feature type="compositionally biased region" description="Acidic residues" evidence="4">
    <location>
        <begin position="2199"/>
        <end position="2215"/>
    </location>
</feature>
<dbReference type="InterPro" id="IPR045151">
    <property type="entry name" value="DCAF8"/>
</dbReference>
<comment type="caution">
    <text evidence="5">The sequence shown here is derived from an EMBL/GenBank/DDBJ whole genome shotgun (WGS) entry which is preliminary data.</text>
</comment>
<feature type="compositionally biased region" description="Polar residues" evidence="4">
    <location>
        <begin position="1086"/>
        <end position="1098"/>
    </location>
</feature>
<feature type="compositionally biased region" description="Basic and acidic residues" evidence="4">
    <location>
        <begin position="2286"/>
        <end position="2306"/>
    </location>
</feature>
<dbReference type="PROSITE" id="PS50294">
    <property type="entry name" value="WD_REPEATS_REGION"/>
    <property type="match status" value="1"/>
</dbReference>
<feature type="region of interest" description="Disordered" evidence="4">
    <location>
        <begin position="1946"/>
        <end position="1982"/>
    </location>
</feature>
<feature type="compositionally biased region" description="Basic and acidic residues" evidence="4">
    <location>
        <begin position="1672"/>
        <end position="1687"/>
    </location>
</feature>
<feature type="compositionally biased region" description="Basic and acidic residues" evidence="4">
    <location>
        <begin position="1602"/>
        <end position="1611"/>
    </location>
</feature>
<feature type="compositionally biased region" description="Basic and acidic residues" evidence="4">
    <location>
        <begin position="1322"/>
        <end position="1333"/>
    </location>
</feature>
<feature type="region of interest" description="Disordered" evidence="4">
    <location>
        <begin position="747"/>
        <end position="826"/>
    </location>
</feature>
<feature type="compositionally biased region" description="Basic and acidic residues" evidence="4">
    <location>
        <begin position="414"/>
        <end position="423"/>
    </location>
</feature>
<evidence type="ECO:0000256" key="3">
    <source>
        <dbReference type="PROSITE-ProRule" id="PRU00221"/>
    </source>
</evidence>
<feature type="compositionally biased region" description="Basic and acidic residues" evidence="4">
    <location>
        <begin position="1965"/>
        <end position="1982"/>
    </location>
</feature>
<name>A0A2C6KXJ0_9APIC</name>
<feature type="region of interest" description="Disordered" evidence="4">
    <location>
        <begin position="175"/>
        <end position="211"/>
    </location>
</feature>
<feature type="compositionally biased region" description="Basic and acidic residues" evidence="4">
    <location>
        <begin position="1641"/>
        <end position="1652"/>
    </location>
</feature>
<feature type="compositionally biased region" description="Basic and acidic residues" evidence="4">
    <location>
        <begin position="1528"/>
        <end position="1545"/>
    </location>
</feature>
<dbReference type="GO" id="GO:0045717">
    <property type="term" value="P:negative regulation of fatty acid biosynthetic process"/>
    <property type="evidence" value="ECO:0007669"/>
    <property type="project" value="TreeGrafter"/>
</dbReference>
<dbReference type="Pfam" id="PF00400">
    <property type="entry name" value="WD40"/>
    <property type="match status" value="3"/>
</dbReference>
<dbReference type="InterPro" id="IPR036322">
    <property type="entry name" value="WD40_repeat_dom_sf"/>
</dbReference>
<feature type="compositionally biased region" description="Basic and acidic residues" evidence="4">
    <location>
        <begin position="1345"/>
        <end position="1359"/>
    </location>
</feature>
<feature type="region of interest" description="Disordered" evidence="4">
    <location>
        <begin position="1249"/>
        <end position="1421"/>
    </location>
</feature>
<feature type="region of interest" description="Disordered" evidence="4">
    <location>
        <begin position="839"/>
        <end position="859"/>
    </location>
</feature>
<feature type="compositionally biased region" description="Low complexity" evidence="4">
    <location>
        <begin position="1110"/>
        <end position="1123"/>
    </location>
</feature>
<feature type="compositionally biased region" description="Basic residues" evidence="4">
    <location>
        <begin position="1752"/>
        <end position="1761"/>
    </location>
</feature>
<dbReference type="GO" id="GO:0005737">
    <property type="term" value="C:cytoplasm"/>
    <property type="evidence" value="ECO:0007669"/>
    <property type="project" value="TreeGrafter"/>
</dbReference>
<dbReference type="PANTHER" id="PTHR15574">
    <property type="entry name" value="WD REPEAT DOMAIN-CONTAINING FAMILY"/>
    <property type="match status" value="1"/>
</dbReference>
<feature type="compositionally biased region" description="Basic and acidic residues" evidence="4">
    <location>
        <begin position="2248"/>
        <end position="2271"/>
    </location>
</feature>
<sequence length="2525" mass="276484">MMEFSPLPPEDASQASTHSCLLCPFSVSSSLPCSPTCGAPVARAARFALDDLCYRPVSCLSRVTSCGPGLLFSLPSASSSFCSTPSPASLSCPALLSRKLNSSRFPVPFAARSCSAPVSASKPLLCTSSSLPPPPLPSFCMSPCGPIMLPSATSSCRAAFPSEVACALGEGRSPDFSEVQEKTSHSSAPSSKEQWQMATSQHPSDPSDVAREPIGVKSEVVWPEEMLRFAETLGVEEDVGMKFRSLYALASLERPVTSTENVPYGEGDVSAHAGMGWAAGEATWTGEPLARSNLFLTLQAARRGCILPPPADPLHLFSFSDITCVSTGDIQKDASPGGHRTNLACHVDLSKGEEGKAGDTEVTAGKRNKFYRAYGHLKPLGTLSYLEEFIESDCSSSATVLRETDRVRKNKATGSDRRRERFAAKPQSSVSVSHLGDSISTKSFAIAGRGGFPSVLSARPKYLYMEGLGSRGLRGGRSGGGWARPWESYGGIYAAGVDRYFRQRLQEDEAFSTSFRARGHSGCVNALSFSTDGGLLGSAGDDRRVLLWRVAEPKKVPVHELQTKHRENIFCVQFDSTDTYVLTCGNDGLVVRTALANPENVAVRSDWEELQREMVLPGAGRRRLLRDLNGGASYQCAFLNSGHEEAISAMEAGTVDLFDFRENEMLGKVVVRAGASVLSVAVHPTDHHLFAYCCCQKAALVDLRSKRTTCVLKDVLEYEQSDWYHEGVHVDLSFLSRRWLRRLISSSGRHGSTSSSSSVSSSSVSSEQRQHVSRFSRERSRHSRVTERGRGRNLDVNRRSLRQRGSLRGTFSRGQEHEQVSQGVPVETEWMGCDVSSERTPGQNVGVGNSEAPPADQGSTTLCAQPSVLSSAFDYLPALPPRPSFLPSRAQEEARTITPGQREASLGRLRLLGSLGISSGSARQADRRRTVVSESCSIPQNSLEPQDLEAASAKCLSRVMQETRLVIAPRRELGGRTDDTRRGAALRTGRDEELADSGTELSSSVGCRVTIPVGSVTGSQASCTVDSLELESRNKKRKDRDQEQGDNEGLSLSPRTRRRRRGERRPPHDLGVEGQEVGGDAEGSEGNVSAQGENSSSFAFAGLRGDTQASPSSPLSDWSPLTTSFVSPLEEDEAYAECGPGGDGVYLGDDDFVCTTKDLAKLEIPQAGGRDLDDEQERKDTLEKTRRGIPCEEDSDVRLLIGPLPAPRRREDTSTPADGVMILMRLQEDEKKVPLSEKEATERILSPPSRTCFGVREGGSVRDERSSGEEDFRCTRSGDTRRPYRLGWRSSGTGKNEGTRPPDQAGREKRERRCLLAGLGHGGDHASNTEESGRITTDATFGENTTERTGDRREHDDSRGTVYEEDAFEEASAARRARGAALKGGGRRRTPFGECGCSTERDERKGSRRETLGHAVGHRGAAQVHRESASRVTAHDDLEKTTCGRVHEDGVSVSSLWPATETPEGSFCRNVHGSEAGSIALPTHVSPKPEVNSEAEGVSALQENRGEVKCEDAVEAGEKPRTACMWARKEEARSKSGSRLQERHGVVTTPSVGMPADVSESQRPVSAGYVSEPEELSVDTKFLKPSPDDVEPVESVSGCRGTRSDAERHSPAEGNPHVLWPDSADPRRGQRWLPGKQRTRPRIEAPGPDRGERRRCRRRGVGRAQDAGETEGPEREILPESPGRWRDDESDGVRQSGGSGSCSTASGSSSNEQARPDEAEATGRKPHRRRSSSPPTVECAREIFVSGGNRAAVRRMRTRHANPHEQEKKRPKHGREMADDRAEETDCTPRGSPIEDSSLVSSRDGSQSRHATHLAPRPENGERGERYKAGAGKRTAYRRTVGKRTTGWDPSSVDNSEEEHNGRTLRQTRSKLSTSSSLSDAVSDSEASIVTRDSPKGRTRPDGRRLRGGVDCCRDSRRARRLRARSGDDEDQAEVLNQVELDVLHARSARRRRPSPAASRASQQAHDRGGGEDVREERGREPLAVDVGRVEDIAQENGNGRQNLLLRRRLLRLYGYALQRGRAASGTGARSSFFPCSVTEKNPEGRVLRGADRVHFSWSGQLMLVILRRSPPLVYATGNPVHIWRLPDVIDFNGHDSFRRTKILRSVYTLRGHLSIVNCCTSTPPIGIGRHPPALASCGIERMVRIWTLQKRGEGDADNCLFYPPDGKYITADTLEDDNVIMHFNRIAGIHRRRLAAADDSEDSENEDEEVDEIAGEGGSESSDDQDSQSDISRTDSDTNTSDEDNAGEQRRGQRCPEPRRQCRSRGRTEKGAPSVTDWASTQGGRECRRDGPAEEPEDARSHGEDDLFPGCSREARKTFQGQALEETRNGGNARGKGDASGTSPCRGRGVDGWDGQRKKVEEHLEETTRQEEEEKTQDDEEEKRKDADDMSERAREQAPAWGQGRVRYAMDRRANAQATAPQEHTQDTCSVGHGSEDGRTGERPEDITVQLSQGRRTMGNRSSADGAEPRMRTGAEEDGGLERRLRRERRRTRRMLARDEDERSHSRHDVFVRYTVPRSAYYFP</sequence>
<feature type="compositionally biased region" description="Basic and acidic residues" evidence="4">
    <location>
        <begin position="1762"/>
        <end position="1780"/>
    </location>
</feature>
<protein>
    <submittedName>
        <fullName evidence="5">Wd g-beta repeat-containing protein</fullName>
    </submittedName>
</protein>
<keyword evidence="6" id="KW-1185">Reference proteome</keyword>
<accession>A0A2C6KXJ0</accession>
<feature type="compositionally biased region" description="Basic and acidic residues" evidence="4">
    <location>
        <begin position="2383"/>
        <end position="2397"/>
    </location>
</feature>
<dbReference type="Gene3D" id="2.130.10.10">
    <property type="entry name" value="YVTN repeat-like/Quinoprotein amine dehydrogenase"/>
    <property type="match status" value="1"/>
</dbReference>
<proteinExistence type="predicted"/>
<reference evidence="5 6" key="1">
    <citation type="journal article" date="2017" name="Int. J. Parasitol.">
        <title>The genome of the protozoan parasite Cystoisospora suis and a reverse vaccinology approach to identify vaccine candidates.</title>
        <authorList>
            <person name="Palmieri N."/>
            <person name="Shrestha A."/>
            <person name="Ruttkowski B."/>
            <person name="Beck T."/>
            <person name="Vogl C."/>
            <person name="Tomley F."/>
            <person name="Blake D.P."/>
            <person name="Joachim A."/>
        </authorList>
    </citation>
    <scope>NUCLEOTIDE SEQUENCE [LARGE SCALE GENOMIC DNA]</scope>
    <source>
        <strain evidence="5 6">Wien I</strain>
    </source>
</reference>
<feature type="compositionally biased region" description="Low complexity" evidence="4">
    <location>
        <begin position="1955"/>
        <end position="1964"/>
    </location>
</feature>
<evidence type="ECO:0000313" key="6">
    <source>
        <dbReference type="Proteomes" id="UP000221165"/>
    </source>
</evidence>
<feature type="compositionally biased region" description="Polar residues" evidence="4">
    <location>
        <begin position="2417"/>
        <end position="2430"/>
    </location>
</feature>
<feature type="compositionally biased region" description="Basic and acidic residues" evidence="4">
    <location>
        <begin position="784"/>
        <end position="798"/>
    </location>
</feature>
<feature type="compositionally biased region" description="Basic residues" evidence="4">
    <location>
        <begin position="771"/>
        <end position="783"/>
    </location>
</feature>
<dbReference type="InterPro" id="IPR015943">
    <property type="entry name" value="WD40/YVTN_repeat-like_dom_sf"/>
</dbReference>
<feature type="compositionally biased region" description="Basic and acidic residues" evidence="4">
    <location>
        <begin position="1259"/>
        <end position="1282"/>
    </location>
</feature>
<feature type="region of interest" description="Disordered" evidence="4">
    <location>
        <begin position="408"/>
        <end position="427"/>
    </location>
</feature>
<gene>
    <name evidence="5" type="ORF">CSUI_001419</name>
</gene>
<feature type="region of interest" description="Disordered" evidence="4">
    <location>
        <begin position="2198"/>
        <end position="2491"/>
    </location>
</feature>
<feature type="compositionally biased region" description="Basic and acidic residues" evidence="4">
    <location>
        <begin position="175"/>
        <end position="184"/>
    </location>
</feature>
<feature type="region of interest" description="Disordered" evidence="4">
    <location>
        <begin position="1028"/>
        <end position="1123"/>
    </location>
</feature>
<dbReference type="SMART" id="SM00320">
    <property type="entry name" value="WD40"/>
    <property type="match status" value="3"/>
</dbReference>
<evidence type="ECO:0000256" key="2">
    <source>
        <dbReference type="ARBA" id="ARBA00022737"/>
    </source>
</evidence>
<feature type="compositionally biased region" description="Polar residues" evidence="4">
    <location>
        <begin position="2450"/>
        <end position="2464"/>
    </location>
</feature>
<dbReference type="InterPro" id="IPR001680">
    <property type="entry name" value="WD40_rpt"/>
</dbReference>
<dbReference type="VEuPathDB" id="ToxoDB:CSUI_001419"/>
<feature type="compositionally biased region" description="Polar residues" evidence="4">
    <location>
        <begin position="1334"/>
        <end position="1344"/>
    </location>
</feature>